<proteinExistence type="inferred from homology"/>
<dbReference type="InterPro" id="IPR013708">
    <property type="entry name" value="Shikimate_DH-bd_N"/>
</dbReference>
<evidence type="ECO:0000313" key="7">
    <source>
        <dbReference type="Proteomes" id="UP000295258"/>
    </source>
</evidence>
<feature type="domain" description="Shikimate dehydrogenase substrate binding N-terminal" evidence="5">
    <location>
        <begin position="106"/>
        <end position="188"/>
    </location>
</feature>
<dbReference type="GO" id="GO:0009423">
    <property type="term" value="P:chorismate biosynthetic process"/>
    <property type="evidence" value="ECO:0007669"/>
    <property type="project" value="UniProtKB-UniRule"/>
</dbReference>
<gene>
    <name evidence="3" type="primary">aroE</name>
    <name evidence="6" type="ORF">E1292_08180</name>
</gene>
<comment type="caution">
    <text evidence="6">The sequence shown here is derived from an EMBL/GenBank/DDBJ whole genome shotgun (WGS) entry which is preliminary data.</text>
</comment>
<dbReference type="PANTHER" id="PTHR21089:SF1">
    <property type="entry name" value="BIFUNCTIONAL 3-DEHYDROQUINATE DEHYDRATASE_SHIKIMATE DEHYDROGENASE, CHLOROPLASTIC"/>
    <property type="match status" value="1"/>
</dbReference>
<accession>A0A4R4W5H1</accession>
<dbReference type="GO" id="GO:0019632">
    <property type="term" value="P:shikimate metabolic process"/>
    <property type="evidence" value="ECO:0007669"/>
    <property type="project" value="TreeGrafter"/>
</dbReference>
<dbReference type="Proteomes" id="UP000295258">
    <property type="component" value="Unassembled WGS sequence"/>
</dbReference>
<dbReference type="CDD" id="cd01065">
    <property type="entry name" value="NAD_bind_Shikimate_DH"/>
    <property type="match status" value="1"/>
</dbReference>
<dbReference type="InterPro" id="IPR022893">
    <property type="entry name" value="Shikimate_DH_fam"/>
</dbReference>
<dbReference type="SUPFAM" id="SSF51735">
    <property type="entry name" value="NAD(P)-binding Rossmann-fold domains"/>
    <property type="match status" value="1"/>
</dbReference>
<keyword evidence="7" id="KW-1185">Reference proteome</keyword>
<reference evidence="6 7" key="1">
    <citation type="submission" date="2019-03" db="EMBL/GenBank/DDBJ databases">
        <title>Draft genome sequences of novel Actinobacteria.</title>
        <authorList>
            <person name="Sahin N."/>
            <person name="Ay H."/>
            <person name="Saygin H."/>
        </authorList>
    </citation>
    <scope>NUCLEOTIDE SEQUENCE [LARGE SCALE GENOMIC DNA]</scope>
    <source>
        <strain evidence="6 7">KC310</strain>
    </source>
</reference>
<comment type="caution">
    <text evidence="3">Lacks conserved residue(s) required for the propagation of feature annotation.</text>
</comment>
<feature type="binding site" evidence="3">
    <location>
        <position position="201"/>
    </location>
    <ligand>
        <name>shikimate</name>
        <dbReference type="ChEBI" id="CHEBI:36208"/>
    </ligand>
</feature>
<dbReference type="EC" id="1.1.1.25" evidence="3"/>
<dbReference type="InterPro" id="IPR036291">
    <property type="entry name" value="NAD(P)-bd_dom_sf"/>
</dbReference>
<evidence type="ECO:0000256" key="2">
    <source>
        <dbReference type="ARBA" id="ARBA00023141"/>
    </source>
</evidence>
<dbReference type="GO" id="GO:0004764">
    <property type="term" value="F:shikimate 3-dehydrogenase (NADP+) activity"/>
    <property type="evidence" value="ECO:0007669"/>
    <property type="project" value="UniProtKB-UniRule"/>
</dbReference>
<dbReference type="Pfam" id="PF08501">
    <property type="entry name" value="Shikimate_dh_N"/>
    <property type="match status" value="1"/>
</dbReference>
<dbReference type="GO" id="GO:0009073">
    <property type="term" value="P:aromatic amino acid family biosynthetic process"/>
    <property type="evidence" value="ECO:0007669"/>
    <property type="project" value="UniProtKB-KW"/>
</dbReference>
<feature type="binding site" evidence="3">
    <location>
        <position position="350"/>
    </location>
    <ligand>
        <name>shikimate</name>
        <dbReference type="ChEBI" id="CHEBI:36208"/>
    </ligand>
</feature>
<dbReference type="HAMAP" id="MF_00222">
    <property type="entry name" value="Shikimate_DH_AroE"/>
    <property type="match status" value="1"/>
</dbReference>
<sequence length="382" mass="40075">MFTSLGFERAARTGSTSLQATRSAPCSRERPRPPPSSAARSSFRWPSWWPPRRRGRRSASRSRTRFRRPACPISTSPVATCGRTAPSSAAPVSDVVLDPARHRIALVGAGIGGSLSPALHEREARALGLDYRYSLLDLDDLPPGWTLRDAVRRGVTGFNVTHPVKQAVLTQLDDLSADARALGAVNTVSVRDGRLTGHNTDHSGFLAGVRHGLPDVRLGRVVVVGAGGAGSAVAYTLAGAGAGAGVAIADADADRTAALVARLRGAFPTGEIHGLAAEQVPAALADADGIVNATPVGMTGHPGLPFDARVLRDRHWVADVVYRPLDTALLVAARAAGCRVLDGGAMLVAQAAQTLALLTGVTPDLDRMRRHLTALTRREGKQ</sequence>
<comment type="similarity">
    <text evidence="3">Belongs to the shikimate dehydrogenase family.</text>
</comment>
<feature type="binding site" evidence="3">
    <location>
        <position position="186"/>
    </location>
    <ligand>
        <name>shikimate</name>
        <dbReference type="ChEBI" id="CHEBI:36208"/>
    </ligand>
</feature>
<dbReference type="UniPathway" id="UPA00053">
    <property type="reaction ID" value="UER00087"/>
</dbReference>
<dbReference type="GO" id="GO:0008652">
    <property type="term" value="P:amino acid biosynthetic process"/>
    <property type="evidence" value="ECO:0007669"/>
    <property type="project" value="UniProtKB-KW"/>
</dbReference>
<evidence type="ECO:0000259" key="5">
    <source>
        <dbReference type="Pfam" id="PF08501"/>
    </source>
</evidence>
<feature type="binding site" evidence="3">
    <location>
        <position position="320"/>
    </location>
    <ligand>
        <name>NADP(+)</name>
        <dbReference type="ChEBI" id="CHEBI:58349"/>
    </ligand>
</feature>
<keyword evidence="3" id="KW-0028">Amino-acid biosynthesis</keyword>
<comment type="function">
    <text evidence="3">Involved in the biosynthesis of the chorismate, which leads to the biosynthesis of aromatic amino acids. Catalyzes the reversible NADPH linked reduction of 3-dehydroshikimate (DHSA) to yield shikimate (SA).</text>
</comment>
<feature type="binding site" evidence="3">
    <location>
        <position position="161"/>
    </location>
    <ligand>
        <name>shikimate</name>
        <dbReference type="ChEBI" id="CHEBI:36208"/>
    </ligand>
</feature>
<comment type="pathway">
    <text evidence="1 3">Metabolic intermediate biosynthesis; chorismate biosynthesis; chorismate from D-erythrose 4-phosphate and phosphoenolpyruvate: step 4/7.</text>
</comment>
<dbReference type="GO" id="GO:0050661">
    <property type="term" value="F:NADP binding"/>
    <property type="evidence" value="ECO:0007669"/>
    <property type="project" value="TreeGrafter"/>
</dbReference>
<keyword evidence="2 3" id="KW-0057">Aromatic amino acid biosynthesis</keyword>
<feature type="binding site" evidence="3">
    <location>
        <begin position="225"/>
        <end position="229"/>
    </location>
    <ligand>
        <name>NADP(+)</name>
        <dbReference type="ChEBI" id="CHEBI:58349"/>
    </ligand>
</feature>
<protein>
    <recommendedName>
        <fullName evidence="3">Shikimate dehydrogenase (NADP(+))</fullName>
        <shortName evidence="3">SDH</shortName>
        <ecNumber evidence="3">1.1.1.25</ecNumber>
    </recommendedName>
</protein>
<feature type="compositionally biased region" description="Low complexity" evidence="4">
    <location>
        <begin position="37"/>
        <end position="47"/>
    </location>
</feature>
<keyword evidence="3 6" id="KW-0560">Oxidoreductase</keyword>
<comment type="subunit">
    <text evidence="3">Homodimer.</text>
</comment>
<organism evidence="6 7">
    <name type="scientific">Nonomuraea deserti</name>
    <dbReference type="NCBI Taxonomy" id="1848322"/>
    <lineage>
        <taxon>Bacteria</taxon>
        <taxon>Bacillati</taxon>
        <taxon>Actinomycetota</taxon>
        <taxon>Actinomycetes</taxon>
        <taxon>Streptosporangiales</taxon>
        <taxon>Streptosporangiaceae</taxon>
        <taxon>Nonomuraea</taxon>
    </lineage>
</organism>
<evidence type="ECO:0000256" key="4">
    <source>
        <dbReference type="SAM" id="MobiDB-lite"/>
    </source>
</evidence>
<dbReference type="SUPFAM" id="SSF53223">
    <property type="entry name" value="Aminoacid dehydrogenase-like, N-terminal domain"/>
    <property type="match status" value="1"/>
</dbReference>
<feature type="binding site" evidence="3">
    <location>
        <begin position="114"/>
        <end position="116"/>
    </location>
    <ligand>
        <name>shikimate</name>
        <dbReference type="ChEBI" id="CHEBI:36208"/>
    </ligand>
</feature>
<dbReference type="EMBL" id="SMKO01000013">
    <property type="protein sequence ID" value="TDD10305.1"/>
    <property type="molecule type" value="Genomic_DNA"/>
</dbReference>
<evidence type="ECO:0000256" key="1">
    <source>
        <dbReference type="ARBA" id="ARBA00004871"/>
    </source>
</evidence>
<dbReference type="InterPro" id="IPR046346">
    <property type="entry name" value="Aminoacid_DH-like_N_sf"/>
</dbReference>
<evidence type="ECO:0000256" key="3">
    <source>
        <dbReference type="HAMAP-Rule" id="MF_00222"/>
    </source>
</evidence>
<dbReference type="PANTHER" id="PTHR21089">
    <property type="entry name" value="SHIKIMATE DEHYDROGENASE"/>
    <property type="match status" value="1"/>
</dbReference>
<dbReference type="GO" id="GO:0005829">
    <property type="term" value="C:cytosol"/>
    <property type="evidence" value="ECO:0007669"/>
    <property type="project" value="TreeGrafter"/>
</dbReference>
<name>A0A4R4W5H1_9ACTN</name>
<keyword evidence="3" id="KW-0521">NADP</keyword>
<feature type="active site" description="Proton acceptor" evidence="3">
    <location>
        <position position="165"/>
    </location>
</feature>
<dbReference type="AlphaFoldDB" id="A0A4R4W5H1"/>
<feature type="binding site" evidence="3">
    <location>
        <position position="322"/>
    </location>
    <ligand>
        <name>shikimate</name>
        <dbReference type="ChEBI" id="CHEBI:36208"/>
    </ligand>
</feature>
<comment type="catalytic activity">
    <reaction evidence="3">
        <text>shikimate + NADP(+) = 3-dehydroshikimate + NADPH + H(+)</text>
        <dbReference type="Rhea" id="RHEA:17737"/>
        <dbReference type="ChEBI" id="CHEBI:15378"/>
        <dbReference type="ChEBI" id="CHEBI:16630"/>
        <dbReference type="ChEBI" id="CHEBI:36208"/>
        <dbReference type="ChEBI" id="CHEBI:57783"/>
        <dbReference type="ChEBI" id="CHEBI:58349"/>
        <dbReference type="EC" id="1.1.1.25"/>
    </reaction>
</comment>
<dbReference type="Gene3D" id="3.40.50.720">
    <property type="entry name" value="NAD(P)-binding Rossmann-like Domain"/>
    <property type="match status" value="1"/>
</dbReference>
<dbReference type="NCBIfam" id="NF009201">
    <property type="entry name" value="PRK12549.1"/>
    <property type="match status" value="1"/>
</dbReference>
<feature type="binding site" evidence="3">
    <location>
        <position position="343"/>
    </location>
    <ligand>
        <name>NADP(+)</name>
        <dbReference type="ChEBI" id="CHEBI:58349"/>
    </ligand>
</feature>
<feature type="region of interest" description="Disordered" evidence="4">
    <location>
        <begin position="1"/>
        <end position="73"/>
    </location>
</feature>
<feature type="compositionally biased region" description="Basic residues" evidence="4">
    <location>
        <begin position="51"/>
        <end position="68"/>
    </location>
</feature>
<evidence type="ECO:0000313" key="6">
    <source>
        <dbReference type="EMBL" id="TDD10305.1"/>
    </source>
</evidence>
<dbReference type="Gene3D" id="3.40.50.10860">
    <property type="entry name" value="Leucine Dehydrogenase, chain A, domain 1"/>
    <property type="match status" value="1"/>
</dbReference>